<dbReference type="RefSeq" id="WP_312641790.1">
    <property type="nucleotide sequence ID" value="NZ_CP116967.1"/>
</dbReference>
<dbReference type="Gene3D" id="1.25.10.10">
    <property type="entry name" value="Leucine-rich Repeat Variant"/>
    <property type="match status" value="1"/>
</dbReference>
<dbReference type="KEGG" id="nall:PP769_15620"/>
<sequence>MLHRLSRWNLIKLLSLFSPRNKHTRNAEQPRQRLAIGYLRPAWRASFLLITLALTISLTDRLWANEESLTKPSWSQEDQKILQNIHTILVAGTVQTWLNVPSPPYNVGVTLKLKLEDAGFQVVFDPKQPHDAMLYIQYEEIPSGQFQVLEQATAIRYDMKLVHDRLGKIFSHHFEAEPNAIPLGSLYWDAIGNLEEDPYYCFVGDLIRGHIDRDQNEQEMLMEVLVRPFTQQELVNAAGARGATQAIVQQRARLNIIQELGQGAFQTPEAQAVLWTVAKKAQPTERGAAMTQLGEIGDTTFLSPLTTLLEKETDPEVRSAAEHAIQLIESR</sequence>
<keyword evidence="2" id="KW-1185">Reference proteome</keyword>
<dbReference type="AlphaFoldDB" id="A0AA96GAC5"/>
<dbReference type="InterPro" id="IPR011989">
    <property type="entry name" value="ARM-like"/>
</dbReference>
<dbReference type="EMBL" id="CP116967">
    <property type="protein sequence ID" value="WNM57382.1"/>
    <property type="molecule type" value="Genomic_DNA"/>
</dbReference>
<gene>
    <name evidence="1" type="ORF">PP769_15620</name>
</gene>
<dbReference type="InterPro" id="IPR016024">
    <property type="entry name" value="ARM-type_fold"/>
</dbReference>
<proteinExistence type="predicted"/>
<dbReference type="SUPFAM" id="SSF48371">
    <property type="entry name" value="ARM repeat"/>
    <property type="match status" value="1"/>
</dbReference>
<accession>A0AA96GAC5</accession>
<evidence type="ECO:0000313" key="1">
    <source>
        <dbReference type="EMBL" id="WNM57382.1"/>
    </source>
</evidence>
<dbReference type="Proteomes" id="UP001302719">
    <property type="component" value="Chromosome"/>
</dbReference>
<evidence type="ECO:0000313" key="2">
    <source>
        <dbReference type="Proteomes" id="UP001302719"/>
    </source>
</evidence>
<reference evidence="1 2" key="1">
    <citation type="submission" date="2023-01" db="EMBL/GenBank/DDBJ databases">
        <title>Cultivation and genomic characterization of new, ubiquitous marine nitrite-oxidizing bacteria from the Nitrospirales.</title>
        <authorList>
            <person name="Mueller A.J."/>
            <person name="Daebeler A."/>
            <person name="Herbold C.W."/>
            <person name="Kirkegaard R.H."/>
            <person name="Daims H."/>
        </authorList>
    </citation>
    <scope>NUCLEOTIDE SEQUENCE [LARGE SCALE GENOMIC DNA]</scope>
    <source>
        <strain evidence="1 2">VA</strain>
    </source>
</reference>
<dbReference type="Pfam" id="PF13646">
    <property type="entry name" value="HEAT_2"/>
    <property type="match status" value="1"/>
</dbReference>
<name>A0AA96GAC5_9BACT</name>
<organism evidence="1 2">
    <name type="scientific">Candidatus Nitrospira allomarina</name>
    <dbReference type="NCBI Taxonomy" id="3020900"/>
    <lineage>
        <taxon>Bacteria</taxon>
        <taxon>Pseudomonadati</taxon>
        <taxon>Nitrospirota</taxon>
        <taxon>Nitrospiria</taxon>
        <taxon>Nitrospirales</taxon>
        <taxon>Nitrospiraceae</taxon>
        <taxon>Nitrospira</taxon>
    </lineage>
</organism>
<protein>
    <submittedName>
        <fullName evidence="1">HEAT repeat domain-containing protein</fullName>
    </submittedName>
</protein>